<comment type="caution">
    <text evidence="1">The sequence shown here is derived from an EMBL/GenBank/DDBJ whole genome shotgun (WGS) entry which is preliminary data.</text>
</comment>
<gene>
    <name evidence="1" type="ORF">M9H77_17347</name>
</gene>
<evidence type="ECO:0000313" key="2">
    <source>
        <dbReference type="Proteomes" id="UP001060085"/>
    </source>
</evidence>
<proteinExistence type="predicted"/>
<accession>A0ACC0B4C5</accession>
<organism evidence="1 2">
    <name type="scientific">Catharanthus roseus</name>
    <name type="common">Madagascar periwinkle</name>
    <name type="synonym">Vinca rosea</name>
    <dbReference type="NCBI Taxonomy" id="4058"/>
    <lineage>
        <taxon>Eukaryota</taxon>
        <taxon>Viridiplantae</taxon>
        <taxon>Streptophyta</taxon>
        <taxon>Embryophyta</taxon>
        <taxon>Tracheophyta</taxon>
        <taxon>Spermatophyta</taxon>
        <taxon>Magnoliopsida</taxon>
        <taxon>eudicotyledons</taxon>
        <taxon>Gunneridae</taxon>
        <taxon>Pentapetalae</taxon>
        <taxon>asterids</taxon>
        <taxon>lamiids</taxon>
        <taxon>Gentianales</taxon>
        <taxon>Apocynaceae</taxon>
        <taxon>Rauvolfioideae</taxon>
        <taxon>Vinceae</taxon>
        <taxon>Catharanthinae</taxon>
        <taxon>Catharanthus</taxon>
    </lineage>
</organism>
<sequence length="218" mass="24295">MFALSCVGMEIMLFGCFNGRSVIKGKVNARECIEKGFRMMKDKIIAEVGPYFVDNSENIGGSSYIKNSVGRRAKSERNIRKKSVVERKYNKVKRKRKSALTYASRIKMAIQLYMNNEVLGRVVNAPTTKKGFYSGNHRRSTNFRVSSFFYKSNKNLEGKFAAKIDDKVLMVYPVGVSGLTFIGNEINLLAALPTEVSNSLVGKCVTYGVADGYSVCNS</sequence>
<keyword evidence="2" id="KW-1185">Reference proteome</keyword>
<protein>
    <submittedName>
        <fullName evidence="1">Uncharacterized protein</fullName>
    </submittedName>
</protein>
<name>A0ACC0B4C5_CATRO</name>
<dbReference type="EMBL" id="CM044704">
    <property type="protein sequence ID" value="KAI5667494.1"/>
    <property type="molecule type" value="Genomic_DNA"/>
</dbReference>
<reference evidence="2" key="1">
    <citation type="journal article" date="2023" name="Nat. Plants">
        <title>Single-cell RNA sequencing provides a high-resolution roadmap for understanding the multicellular compartmentation of specialized metabolism.</title>
        <authorList>
            <person name="Sun S."/>
            <person name="Shen X."/>
            <person name="Li Y."/>
            <person name="Li Y."/>
            <person name="Wang S."/>
            <person name="Li R."/>
            <person name="Zhang H."/>
            <person name="Shen G."/>
            <person name="Guo B."/>
            <person name="Wei J."/>
            <person name="Xu J."/>
            <person name="St-Pierre B."/>
            <person name="Chen S."/>
            <person name="Sun C."/>
        </authorList>
    </citation>
    <scope>NUCLEOTIDE SEQUENCE [LARGE SCALE GENOMIC DNA]</scope>
</reference>
<evidence type="ECO:0000313" key="1">
    <source>
        <dbReference type="EMBL" id="KAI5667494.1"/>
    </source>
</evidence>
<dbReference type="Proteomes" id="UP001060085">
    <property type="component" value="Linkage Group LG04"/>
</dbReference>